<dbReference type="SUPFAM" id="SSF56801">
    <property type="entry name" value="Acetyl-CoA synthetase-like"/>
    <property type="match status" value="1"/>
</dbReference>
<dbReference type="InterPro" id="IPR045851">
    <property type="entry name" value="AMP-bd_C_sf"/>
</dbReference>
<sequence length="565" mass="61257">MMNEPCVHDLVAVQPPGRVAIVYRDEQLTYGELNARADRLAARLTREGVGVETPVGVFLERSPELIVTFLAILRAGGYYVPLDPAYPAARLALMLEATNAPAIVTLPALAERLPATDAIVLTPDDHPHLHAVALDRPRVGPENLAYAMFTSGSTGRPKGVAVRHSGVTRLVHHPGYVCLDEDEVVLHMSSTSFDAATFEIWGALANGARLVISPSGQSSVHELTALIQEHQVTAAFFTTGLFHLMADEYPEALSGLRQLLTGGDVLSPTRARRFTQAVPSCRLINAYGPTEATTFTTTHPVAEADTPIGLPIRATSTHVLDEDLNPADEGRLYVGGAGLARGYVGDPAFTAERFIPDPWTPGERLYDTGDLVRRRSDGVLDFLGRADNQIKRRGFRVEPAEIEEALRTDPDVQDAAIVVQGDSAEDKILVAHIVNLGPLDAIRSRLAETLPAYLLPDRWLESAGLPLNANGKVDRRALQVVPATEIQATDDLENEVESSIAAIWRELFKLNDVGRHDDFFELGGHSLLATRMVSRLRTRLGVELPLAAVFDHPTIAEMAGLIDAA</sequence>
<dbReference type="SMART" id="SM00823">
    <property type="entry name" value="PKS_PP"/>
    <property type="match status" value="1"/>
</dbReference>
<dbReference type="InterPro" id="IPR006162">
    <property type="entry name" value="Ppantetheine_attach_site"/>
</dbReference>
<dbReference type="PROSITE" id="PS50075">
    <property type="entry name" value="CARRIER"/>
    <property type="match status" value="1"/>
</dbReference>
<dbReference type="CDD" id="cd12117">
    <property type="entry name" value="A_NRPS_Srf_like"/>
    <property type="match status" value="1"/>
</dbReference>
<keyword evidence="2" id="KW-0596">Phosphopantetheine</keyword>
<dbReference type="NCBIfam" id="TIGR01733">
    <property type="entry name" value="AA-adenyl-dom"/>
    <property type="match status" value="1"/>
</dbReference>
<dbReference type="PANTHER" id="PTHR45527">
    <property type="entry name" value="NONRIBOSOMAL PEPTIDE SYNTHETASE"/>
    <property type="match status" value="1"/>
</dbReference>
<dbReference type="Pfam" id="PF00501">
    <property type="entry name" value="AMP-binding"/>
    <property type="match status" value="1"/>
</dbReference>
<dbReference type="RefSeq" id="WP_208254676.1">
    <property type="nucleotide sequence ID" value="NZ_JAGEOJ010000003.1"/>
</dbReference>
<evidence type="ECO:0000256" key="3">
    <source>
        <dbReference type="ARBA" id="ARBA00022553"/>
    </source>
</evidence>
<dbReference type="InterPro" id="IPR009081">
    <property type="entry name" value="PP-bd_ACP"/>
</dbReference>
<evidence type="ECO:0000259" key="4">
    <source>
        <dbReference type="PROSITE" id="PS50075"/>
    </source>
</evidence>
<dbReference type="Gene3D" id="3.40.50.980">
    <property type="match status" value="2"/>
</dbReference>
<dbReference type="InterPro" id="IPR010071">
    <property type="entry name" value="AA_adenyl_dom"/>
</dbReference>
<dbReference type="AlphaFoldDB" id="A0A939P7C0"/>
<accession>A0A939P7C0</accession>
<protein>
    <submittedName>
        <fullName evidence="5">Non-ribosomal peptide synthetase</fullName>
    </submittedName>
</protein>
<proteinExistence type="predicted"/>
<gene>
    <name evidence="5" type="ORF">J4573_08220</name>
</gene>
<organism evidence="5 6">
    <name type="scientific">Actinomadura barringtoniae</name>
    <dbReference type="NCBI Taxonomy" id="1427535"/>
    <lineage>
        <taxon>Bacteria</taxon>
        <taxon>Bacillati</taxon>
        <taxon>Actinomycetota</taxon>
        <taxon>Actinomycetes</taxon>
        <taxon>Streptosporangiales</taxon>
        <taxon>Thermomonosporaceae</taxon>
        <taxon>Actinomadura</taxon>
    </lineage>
</organism>
<dbReference type="PANTHER" id="PTHR45527:SF1">
    <property type="entry name" value="FATTY ACID SYNTHASE"/>
    <property type="match status" value="1"/>
</dbReference>
<evidence type="ECO:0000256" key="2">
    <source>
        <dbReference type="ARBA" id="ARBA00022450"/>
    </source>
</evidence>
<dbReference type="InterPro" id="IPR020806">
    <property type="entry name" value="PKS_PP-bd"/>
</dbReference>
<feature type="domain" description="Carrier" evidence="4">
    <location>
        <begin position="491"/>
        <end position="565"/>
    </location>
</feature>
<evidence type="ECO:0000313" key="5">
    <source>
        <dbReference type="EMBL" id="MBO2447072.1"/>
    </source>
</evidence>
<name>A0A939P7C0_9ACTN</name>
<dbReference type="GO" id="GO:0043041">
    <property type="term" value="P:amino acid activation for nonribosomal peptide biosynthetic process"/>
    <property type="evidence" value="ECO:0007669"/>
    <property type="project" value="TreeGrafter"/>
</dbReference>
<dbReference type="InterPro" id="IPR025110">
    <property type="entry name" value="AMP-bd_C"/>
</dbReference>
<dbReference type="InterPro" id="IPR036736">
    <property type="entry name" value="ACP-like_sf"/>
</dbReference>
<dbReference type="EMBL" id="JAGEOJ010000003">
    <property type="protein sequence ID" value="MBO2447072.1"/>
    <property type="molecule type" value="Genomic_DNA"/>
</dbReference>
<dbReference type="GO" id="GO:0005737">
    <property type="term" value="C:cytoplasm"/>
    <property type="evidence" value="ECO:0007669"/>
    <property type="project" value="TreeGrafter"/>
</dbReference>
<dbReference type="Gene3D" id="3.30.300.30">
    <property type="match status" value="1"/>
</dbReference>
<dbReference type="InterPro" id="IPR000873">
    <property type="entry name" value="AMP-dep_synth/lig_dom"/>
</dbReference>
<dbReference type="Pfam" id="PF00550">
    <property type="entry name" value="PP-binding"/>
    <property type="match status" value="1"/>
</dbReference>
<dbReference type="GO" id="GO:0031177">
    <property type="term" value="F:phosphopantetheine binding"/>
    <property type="evidence" value="ECO:0007669"/>
    <property type="project" value="InterPro"/>
</dbReference>
<dbReference type="PROSITE" id="PS00012">
    <property type="entry name" value="PHOSPHOPANTETHEINE"/>
    <property type="match status" value="1"/>
</dbReference>
<keyword evidence="3" id="KW-0597">Phosphoprotein</keyword>
<dbReference type="FunFam" id="3.40.50.980:FF:000001">
    <property type="entry name" value="Non-ribosomal peptide synthetase"/>
    <property type="match status" value="1"/>
</dbReference>
<evidence type="ECO:0000256" key="1">
    <source>
        <dbReference type="ARBA" id="ARBA00001957"/>
    </source>
</evidence>
<evidence type="ECO:0000313" key="6">
    <source>
        <dbReference type="Proteomes" id="UP000669179"/>
    </source>
</evidence>
<dbReference type="FunFam" id="1.10.1200.10:FF:000005">
    <property type="entry name" value="Nonribosomal peptide synthetase 1"/>
    <property type="match status" value="1"/>
</dbReference>
<dbReference type="Gene3D" id="2.30.38.10">
    <property type="entry name" value="Luciferase, Domain 3"/>
    <property type="match status" value="1"/>
</dbReference>
<reference evidence="5" key="1">
    <citation type="submission" date="2021-03" db="EMBL/GenBank/DDBJ databases">
        <authorList>
            <person name="Kanchanasin P."/>
            <person name="Saeng-In P."/>
            <person name="Phongsopitanun W."/>
            <person name="Yuki M."/>
            <person name="Kudo T."/>
            <person name="Ohkuma M."/>
            <person name="Tanasupawat S."/>
        </authorList>
    </citation>
    <scope>NUCLEOTIDE SEQUENCE</scope>
    <source>
        <strain evidence="5">GKU 128</strain>
    </source>
</reference>
<comment type="caution">
    <text evidence="5">The sequence shown here is derived from an EMBL/GenBank/DDBJ whole genome shotgun (WGS) entry which is preliminary data.</text>
</comment>
<dbReference type="Pfam" id="PF13193">
    <property type="entry name" value="AMP-binding_C"/>
    <property type="match status" value="1"/>
</dbReference>
<dbReference type="GO" id="GO:0044550">
    <property type="term" value="P:secondary metabolite biosynthetic process"/>
    <property type="evidence" value="ECO:0007669"/>
    <property type="project" value="TreeGrafter"/>
</dbReference>
<dbReference type="SUPFAM" id="SSF47336">
    <property type="entry name" value="ACP-like"/>
    <property type="match status" value="1"/>
</dbReference>
<comment type="cofactor">
    <cofactor evidence="1">
        <name>pantetheine 4'-phosphate</name>
        <dbReference type="ChEBI" id="CHEBI:47942"/>
    </cofactor>
</comment>
<keyword evidence="6" id="KW-1185">Reference proteome</keyword>
<dbReference type="Proteomes" id="UP000669179">
    <property type="component" value="Unassembled WGS sequence"/>
</dbReference>
<dbReference type="Gene3D" id="1.10.1200.10">
    <property type="entry name" value="ACP-like"/>
    <property type="match status" value="1"/>
</dbReference>